<dbReference type="EMBL" id="JARJCM010000027">
    <property type="protein sequence ID" value="KAJ7039306.1"/>
    <property type="molecule type" value="Genomic_DNA"/>
</dbReference>
<accession>A0AAD6X8Z3</accession>
<evidence type="ECO:0000313" key="1">
    <source>
        <dbReference type="EMBL" id="KAJ7039306.1"/>
    </source>
</evidence>
<reference evidence="1" key="1">
    <citation type="submission" date="2023-03" db="EMBL/GenBank/DDBJ databases">
        <title>Massive genome expansion in bonnet fungi (Mycena s.s.) driven by repeated elements and novel gene families across ecological guilds.</title>
        <authorList>
            <consortium name="Lawrence Berkeley National Laboratory"/>
            <person name="Harder C.B."/>
            <person name="Miyauchi S."/>
            <person name="Viragh M."/>
            <person name="Kuo A."/>
            <person name="Thoen E."/>
            <person name="Andreopoulos B."/>
            <person name="Lu D."/>
            <person name="Skrede I."/>
            <person name="Drula E."/>
            <person name="Henrissat B."/>
            <person name="Morin E."/>
            <person name="Kohler A."/>
            <person name="Barry K."/>
            <person name="LaButti K."/>
            <person name="Morin E."/>
            <person name="Salamov A."/>
            <person name="Lipzen A."/>
            <person name="Mereny Z."/>
            <person name="Hegedus B."/>
            <person name="Baldrian P."/>
            <person name="Stursova M."/>
            <person name="Weitz H."/>
            <person name="Taylor A."/>
            <person name="Grigoriev I.V."/>
            <person name="Nagy L.G."/>
            <person name="Martin F."/>
            <person name="Kauserud H."/>
        </authorList>
    </citation>
    <scope>NUCLEOTIDE SEQUENCE</scope>
    <source>
        <strain evidence="1">CBHHK200</strain>
    </source>
</reference>
<protein>
    <submittedName>
        <fullName evidence="1">Uncharacterized protein</fullName>
    </submittedName>
</protein>
<evidence type="ECO:0000313" key="2">
    <source>
        <dbReference type="Proteomes" id="UP001218188"/>
    </source>
</evidence>
<dbReference type="Proteomes" id="UP001218188">
    <property type="component" value="Unassembled WGS sequence"/>
</dbReference>
<name>A0AAD6X8Z3_9AGAR</name>
<comment type="caution">
    <text evidence="1">The sequence shown here is derived from an EMBL/GenBank/DDBJ whole genome shotgun (WGS) entry which is preliminary data.</text>
</comment>
<sequence length="130" mass="14054">MDSLLASAEAERVAGTLTDVRVKQYMAAILRAQGFQPLDKHGNLIQDGAPTLIVHVPAANDAFVVSEDEVVPHLERTFSERETQGWARPSVCAIVEIDGVRRARCVLSLLAAPPAQDTETILVRSLRGAP</sequence>
<keyword evidence="2" id="KW-1185">Reference proteome</keyword>
<dbReference type="AlphaFoldDB" id="A0AAD6X8Z3"/>
<proteinExistence type="predicted"/>
<gene>
    <name evidence="1" type="ORF">C8F04DRAFT_1255011</name>
</gene>
<organism evidence="1 2">
    <name type="scientific">Mycena alexandri</name>
    <dbReference type="NCBI Taxonomy" id="1745969"/>
    <lineage>
        <taxon>Eukaryota</taxon>
        <taxon>Fungi</taxon>
        <taxon>Dikarya</taxon>
        <taxon>Basidiomycota</taxon>
        <taxon>Agaricomycotina</taxon>
        <taxon>Agaricomycetes</taxon>
        <taxon>Agaricomycetidae</taxon>
        <taxon>Agaricales</taxon>
        <taxon>Marasmiineae</taxon>
        <taxon>Mycenaceae</taxon>
        <taxon>Mycena</taxon>
    </lineage>
</organism>